<evidence type="ECO:0000313" key="1">
    <source>
        <dbReference type="EMBL" id="JAH09279.1"/>
    </source>
</evidence>
<proteinExistence type="predicted"/>
<dbReference type="EMBL" id="GBXM01099298">
    <property type="protein sequence ID" value="JAH09279.1"/>
    <property type="molecule type" value="Transcribed_RNA"/>
</dbReference>
<reference evidence="1" key="2">
    <citation type="journal article" date="2015" name="Fish Shellfish Immunol.">
        <title>Early steps in the European eel (Anguilla anguilla)-Vibrio vulnificus interaction in the gills: Role of the RtxA13 toxin.</title>
        <authorList>
            <person name="Callol A."/>
            <person name="Pajuelo D."/>
            <person name="Ebbesson L."/>
            <person name="Teles M."/>
            <person name="MacKenzie S."/>
            <person name="Amaro C."/>
        </authorList>
    </citation>
    <scope>NUCLEOTIDE SEQUENCE</scope>
</reference>
<protein>
    <submittedName>
        <fullName evidence="1">Uncharacterized protein</fullName>
    </submittedName>
</protein>
<accession>A0A0E9PXT3</accession>
<reference evidence="1" key="1">
    <citation type="submission" date="2014-11" db="EMBL/GenBank/DDBJ databases">
        <authorList>
            <person name="Amaro Gonzalez C."/>
        </authorList>
    </citation>
    <scope>NUCLEOTIDE SEQUENCE</scope>
</reference>
<dbReference type="AlphaFoldDB" id="A0A0E9PXT3"/>
<organism evidence="1">
    <name type="scientific">Anguilla anguilla</name>
    <name type="common">European freshwater eel</name>
    <name type="synonym">Muraena anguilla</name>
    <dbReference type="NCBI Taxonomy" id="7936"/>
    <lineage>
        <taxon>Eukaryota</taxon>
        <taxon>Metazoa</taxon>
        <taxon>Chordata</taxon>
        <taxon>Craniata</taxon>
        <taxon>Vertebrata</taxon>
        <taxon>Euteleostomi</taxon>
        <taxon>Actinopterygii</taxon>
        <taxon>Neopterygii</taxon>
        <taxon>Teleostei</taxon>
        <taxon>Anguilliformes</taxon>
        <taxon>Anguillidae</taxon>
        <taxon>Anguilla</taxon>
    </lineage>
</organism>
<sequence>MKKTVLTKSCLIFNFNHFTELSLSLFWLCF</sequence>
<name>A0A0E9PXT3_ANGAN</name>